<dbReference type="SUPFAM" id="SSF56672">
    <property type="entry name" value="DNA/RNA polymerases"/>
    <property type="match status" value="1"/>
</dbReference>
<evidence type="ECO:0000313" key="2">
    <source>
        <dbReference type="EnsemblMetazoa" id="SCAU007936-PA"/>
    </source>
</evidence>
<organism evidence="2 3">
    <name type="scientific">Stomoxys calcitrans</name>
    <name type="common">Stable fly</name>
    <name type="synonym">Conops calcitrans</name>
    <dbReference type="NCBI Taxonomy" id="35570"/>
    <lineage>
        <taxon>Eukaryota</taxon>
        <taxon>Metazoa</taxon>
        <taxon>Ecdysozoa</taxon>
        <taxon>Arthropoda</taxon>
        <taxon>Hexapoda</taxon>
        <taxon>Insecta</taxon>
        <taxon>Pterygota</taxon>
        <taxon>Neoptera</taxon>
        <taxon>Endopterygota</taxon>
        <taxon>Diptera</taxon>
        <taxon>Brachycera</taxon>
        <taxon>Muscomorpha</taxon>
        <taxon>Muscoidea</taxon>
        <taxon>Muscidae</taxon>
        <taxon>Stomoxys</taxon>
    </lineage>
</organism>
<reference evidence="2" key="1">
    <citation type="submission" date="2020-05" db="UniProtKB">
        <authorList>
            <consortium name="EnsemblMetazoa"/>
        </authorList>
    </citation>
    <scope>IDENTIFICATION</scope>
    <source>
        <strain evidence="2">USDA</strain>
    </source>
</reference>
<dbReference type="InterPro" id="IPR043128">
    <property type="entry name" value="Rev_trsase/Diguanyl_cyclase"/>
</dbReference>
<dbReference type="Gene3D" id="3.30.70.270">
    <property type="match status" value="1"/>
</dbReference>
<dbReference type="STRING" id="35570.A0A1I8PGR6"/>
<protein>
    <recommendedName>
        <fullName evidence="1">Reverse transcriptase domain-containing protein</fullName>
    </recommendedName>
</protein>
<name>A0A1I8PGR6_STOCA</name>
<dbReference type="PANTHER" id="PTHR47027:SF20">
    <property type="entry name" value="REVERSE TRANSCRIPTASE-LIKE PROTEIN WITH RNA-DIRECTED DNA POLYMERASE DOMAIN"/>
    <property type="match status" value="1"/>
</dbReference>
<proteinExistence type="predicted"/>
<dbReference type="InterPro" id="IPR000477">
    <property type="entry name" value="RT_dom"/>
</dbReference>
<evidence type="ECO:0000313" key="3">
    <source>
        <dbReference type="Proteomes" id="UP000095300"/>
    </source>
</evidence>
<dbReference type="InterPro" id="IPR043502">
    <property type="entry name" value="DNA/RNA_pol_sf"/>
</dbReference>
<sequence length="312" mass="36651">MGISFKFVRMIESLYESTKSAVWNGHELSTYFDTTSGVKQGCLLSPLLFVLYINDLHEYLEGGIDIQERNIRILMYADDIVIMAEEIQILQSMIHKLEEYCNMLNMEVNTSKSKIMVFRNGGRLSTQEKWYYKGQELDIVAEYAYLGAIFTPKLTFKSHVINRISQAKNAVNSTWKHFLKQDKISLQMKWKIYLAVCRSIEAYAAQVWGFAHFEEVDKFQRFFLKRILKLPENTPNYVIDLETNVDDGHKYTLQLHLQYIYRSLFEYNIDRLPNFLSKIVLEKKIFWAKSVNDLLSQYGEANLEVNTSNSMW</sequence>
<dbReference type="PANTHER" id="PTHR47027">
    <property type="entry name" value="REVERSE TRANSCRIPTASE DOMAIN-CONTAINING PROTEIN"/>
    <property type="match status" value="1"/>
</dbReference>
<dbReference type="AlphaFoldDB" id="A0A1I8PGR6"/>
<feature type="domain" description="Reverse transcriptase" evidence="1">
    <location>
        <begin position="1"/>
        <end position="137"/>
    </location>
</feature>
<dbReference type="GO" id="GO:0071897">
    <property type="term" value="P:DNA biosynthetic process"/>
    <property type="evidence" value="ECO:0007669"/>
    <property type="project" value="UniProtKB-ARBA"/>
</dbReference>
<dbReference type="Proteomes" id="UP000095300">
    <property type="component" value="Unassembled WGS sequence"/>
</dbReference>
<dbReference type="EnsemblMetazoa" id="SCAU007936-RA">
    <property type="protein sequence ID" value="SCAU007936-PA"/>
    <property type="gene ID" value="SCAU007936"/>
</dbReference>
<gene>
    <name evidence="2" type="primary">106083238</name>
</gene>
<accession>A0A1I8PGR6</accession>
<evidence type="ECO:0000259" key="1">
    <source>
        <dbReference type="PROSITE" id="PS50878"/>
    </source>
</evidence>
<dbReference type="VEuPathDB" id="VectorBase:SCAU007936"/>
<dbReference type="Pfam" id="PF00078">
    <property type="entry name" value="RVT_1"/>
    <property type="match status" value="1"/>
</dbReference>
<dbReference type="PROSITE" id="PS50878">
    <property type="entry name" value="RT_POL"/>
    <property type="match status" value="1"/>
</dbReference>
<keyword evidence="3" id="KW-1185">Reference proteome</keyword>